<gene>
    <name evidence="5" type="primary">RAI14</name>
    <name evidence="5" type="ORF">AK812_SmicGene8484</name>
</gene>
<dbReference type="AlphaFoldDB" id="A0A1Q9EL13"/>
<sequence>MWHSDDQVREAYTRSNDALKLKPLGWSLEVREQEFWNERERSLNEQRLMAEVEVERPKPRTSPGSTCMPLDDEKSQASGDEAWDEPSALEAPTRQDMGTPVATPRHGCAGTSPLYETPLSVFCKWPPRPPKRRQSFCSTQAPDDEHGDQEVEDEECRRDVSPGREAGFENFLVWAASCPESVWMYLDVFHFLSVDAQDEEQHVDDGQVELLNRLLGSYPGSEAKQMWALAKPEDAEQRMCTDGAMMSIFAGESERPALNMAKEKTELMQHARQMARTERLPYLNVAWLRASGSAVRKMLPSFFLRLWSLQVEVQKKKIALDDDMMKAAWLGKRDVVSRLLEQKADIRYQETLRFITANRNRQARISRVSGQAQGEGAEGEPVAGRTALHYAAKHGGAKTVSLLLMKQADIHLKDQAGKTPLHVAVENFAVGRGHSGTEMVHMLLKGRADVNARNDKGQTALQVAREMRVESLDPAVVRMLKSLEEDLAQHPSE</sequence>
<dbReference type="PANTHER" id="PTHR24171:SF10">
    <property type="entry name" value="ANKYRIN REPEAT DOMAIN-CONTAINING PROTEIN 29-LIKE"/>
    <property type="match status" value="1"/>
</dbReference>
<keyword evidence="6" id="KW-1185">Reference proteome</keyword>
<reference evidence="5 6" key="1">
    <citation type="submission" date="2016-02" db="EMBL/GenBank/DDBJ databases">
        <title>Genome analysis of coral dinoflagellate symbionts highlights evolutionary adaptations to a symbiotic lifestyle.</title>
        <authorList>
            <person name="Aranda M."/>
            <person name="Li Y."/>
            <person name="Liew Y.J."/>
            <person name="Baumgarten S."/>
            <person name="Simakov O."/>
            <person name="Wilson M."/>
            <person name="Piel J."/>
            <person name="Ashoor H."/>
            <person name="Bougouffa S."/>
            <person name="Bajic V.B."/>
            <person name="Ryu T."/>
            <person name="Ravasi T."/>
            <person name="Bayer T."/>
            <person name="Micklem G."/>
            <person name="Kim H."/>
            <person name="Bhak J."/>
            <person name="Lajeunesse T.C."/>
            <person name="Voolstra C.R."/>
        </authorList>
    </citation>
    <scope>NUCLEOTIDE SEQUENCE [LARGE SCALE GENOMIC DNA]</scope>
    <source>
        <strain evidence="5 6">CCMP2467</strain>
    </source>
</reference>
<dbReference type="InterPro" id="IPR002110">
    <property type="entry name" value="Ankyrin_rpt"/>
</dbReference>
<comment type="caution">
    <text evidence="5">The sequence shown here is derived from an EMBL/GenBank/DDBJ whole genome shotgun (WGS) entry which is preliminary data.</text>
</comment>
<dbReference type="PRINTS" id="PR01415">
    <property type="entry name" value="ANKYRIN"/>
</dbReference>
<dbReference type="PROSITE" id="PS50088">
    <property type="entry name" value="ANK_REPEAT"/>
    <property type="match status" value="2"/>
</dbReference>
<dbReference type="PANTHER" id="PTHR24171">
    <property type="entry name" value="ANKYRIN REPEAT DOMAIN-CONTAINING PROTEIN 39-RELATED"/>
    <property type="match status" value="1"/>
</dbReference>
<keyword evidence="1" id="KW-0677">Repeat</keyword>
<keyword evidence="2 3" id="KW-0040">ANK repeat</keyword>
<dbReference type="Pfam" id="PF12796">
    <property type="entry name" value="Ank_2"/>
    <property type="match status" value="1"/>
</dbReference>
<name>A0A1Q9EL13_SYMMI</name>
<evidence type="ECO:0000256" key="1">
    <source>
        <dbReference type="ARBA" id="ARBA00022737"/>
    </source>
</evidence>
<feature type="repeat" description="ANK" evidence="3">
    <location>
        <begin position="416"/>
        <end position="455"/>
    </location>
</feature>
<evidence type="ECO:0000256" key="3">
    <source>
        <dbReference type="PROSITE-ProRule" id="PRU00023"/>
    </source>
</evidence>
<dbReference type="SUPFAM" id="SSF48403">
    <property type="entry name" value="Ankyrin repeat"/>
    <property type="match status" value="1"/>
</dbReference>
<evidence type="ECO:0000256" key="4">
    <source>
        <dbReference type="SAM" id="MobiDB-lite"/>
    </source>
</evidence>
<feature type="repeat" description="ANK" evidence="3">
    <location>
        <begin position="383"/>
        <end position="415"/>
    </location>
</feature>
<feature type="region of interest" description="Disordered" evidence="4">
    <location>
        <begin position="133"/>
        <end position="161"/>
    </location>
</feature>
<feature type="compositionally biased region" description="Acidic residues" evidence="4">
    <location>
        <begin position="145"/>
        <end position="154"/>
    </location>
</feature>
<evidence type="ECO:0000313" key="6">
    <source>
        <dbReference type="Proteomes" id="UP000186817"/>
    </source>
</evidence>
<proteinExistence type="predicted"/>
<accession>A0A1Q9EL13</accession>
<dbReference type="Proteomes" id="UP000186817">
    <property type="component" value="Unassembled WGS sequence"/>
</dbReference>
<dbReference type="Gene3D" id="1.25.40.20">
    <property type="entry name" value="Ankyrin repeat-containing domain"/>
    <property type="match status" value="2"/>
</dbReference>
<dbReference type="SMART" id="SM00248">
    <property type="entry name" value="ANK"/>
    <property type="match status" value="4"/>
</dbReference>
<evidence type="ECO:0000313" key="5">
    <source>
        <dbReference type="EMBL" id="OLQ08031.1"/>
    </source>
</evidence>
<protein>
    <submittedName>
        <fullName evidence="5">Ankycorbin</fullName>
    </submittedName>
</protein>
<dbReference type="InterPro" id="IPR036770">
    <property type="entry name" value="Ankyrin_rpt-contain_sf"/>
</dbReference>
<dbReference type="EMBL" id="LSRX01000126">
    <property type="protein sequence ID" value="OLQ08031.1"/>
    <property type="molecule type" value="Genomic_DNA"/>
</dbReference>
<evidence type="ECO:0000256" key="2">
    <source>
        <dbReference type="ARBA" id="ARBA00023043"/>
    </source>
</evidence>
<feature type="region of interest" description="Disordered" evidence="4">
    <location>
        <begin position="50"/>
        <end position="100"/>
    </location>
</feature>
<dbReference type="OrthoDB" id="341259at2759"/>
<organism evidence="5 6">
    <name type="scientific">Symbiodinium microadriaticum</name>
    <name type="common">Dinoflagellate</name>
    <name type="synonym">Zooxanthella microadriatica</name>
    <dbReference type="NCBI Taxonomy" id="2951"/>
    <lineage>
        <taxon>Eukaryota</taxon>
        <taxon>Sar</taxon>
        <taxon>Alveolata</taxon>
        <taxon>Dinophyceae</taxon>
        <taxon>Suessiales</taxon>
        <taxon>Symbiodiniaceae</taxon>
        <taxon>Symbiodinium</taxon>
    </lineage>
</organism>
<dbReference type="PROSITE" id="PS50297">
    <property type="entry name" value="ANK_REP_REGION"/>
    <property type="match status" value="2"/>
</dbReference>